<feature type="transmembrane region" description="Helical" evidence="7">
    <location>
        <begin position="740"/>
        <end position="761"/>
    </location>
</feature>
<comment type="caution">
    <text evidence="9">The sequence shown here is derived from an EMBL/GenBank/DDBJ whole genome shotgun (WGS) entry which is preliminary data.</text>
</comment>
<dbReference type="InterPro" id="IPR050250">
    <property type="entry name" value="Macrolide_Exporter_MacB"/>
</dbReference>
<evidence type="ECO:0000259" key="8">
    <source>
        <dbReference type="Pfam" id="PF02687"/>
    </source>
</evidence>
<feature type="transmembrane region" description="Helical" evidence="7">
    <location>
        <begin position="346"/>
        <end position="368"/>
    </location>
</feature>
<dbReference type="GO" id="GO:0022857">
    <property type="term" value="F:transmembrane transporter activity"/>
    <property type="evidence" value="ECO:0007669"/>
    <property type="project" value="TreeGrafter"/>
</dbReference>
<feature type="transmembrane region" description="Helical" evidence="7">
    <location>
        <begin position="257"/>
        <end position="277"/>
    </location>
</feature>
<proteinExistence type="inferred from homology"/>
<evidence type="ECO:0000313" key="9">
    <source>
        <dbReference type="EMBL" id="HIX82592.1"/>
    </source>
</evidence>
<dbReference type="PANTHER" id="PTHR30572:SF4">
    <property type="entry name" value="ABC TRANSPORTER PERMEASE YTRF"/>
    <property type="match status" value="1"/>
</dbReference>
<evidence type="ECO:0000256" key="6">
    <source>
        <dbReference type="ARBA" id="ARBA00038076"/>
    </source>
</evidence>
<reference evidence="9" key="2">
    <citation type="submission" date="2021-04" db="EMBL/GenBank/DDBJ databases">
        <authorList>
            <person name="Gilroy R."/>
        </authorList>
    </citation>
    <scope>NUCLEOTIDE SEQUENCE</scope>
    <source>
        <strain evidence="9">ChiGjej1B1-14440</strain>
    </source>
</reference>
<protein>
    <submittedName>
        <fullName evidence="9">FtsX-like permease family protein</fullName>
    </submittedName>
</protein>
<gene>
    <name evidence="9" type="ORF">H9980_11590</name>
</gene>
<dbReference type="GO" id="GO:0005886">
    <property type="term" value="C:plasma membrane"/>
    <property type="evidence" value="ECO:0007669"/>
    <property type="project" value="UniProtKB-SubCell"/>
</dbReference>
<organism evidence="9 10">
    <name type="scientific">Candidatus Erysipelatoclostridium merdavium</name>
    <dbReference type="NCBI Taxonomy" id="2838566"/>
    <lineage>
        <taxon>Bacteria</taxon>
        <taxon>Bacillati</taxon>
        <taxon>Bacillota</taxon>
        <taxon>Erysipelotrichia</taxon>
        <taxon>Erysipelotrichales</taxon>
        <taxon>Erysipelotrichales incertae sedis</taxon>
    </lineage>
</organism>
<comment type="subcellular location">
    <subcellularLocation>
        <location evidence="1">Cell membrane</location>
        <topology evidence="1">Multi-pass membrane protein</topology>
    </subcellularLocation>
</comment>
<feature type="transmembrane region" description="Helical" evidence="7">
    <location>
        <begin position="304"/>
        <end position="334"/>
    </location>
</feature>
<dbReference type="AlphaFoldDB" id="A0A9D1XNB2"/>
<evidence type="ECO:0000256" key="3">
    <source>
        <dbReference type="ARBA" id="ARBA00022692"/>
    </source>
</evidence>
<comment type="similarity">
    <text evidence="6">Belongs to the ABC-4 integral membrane protein family.</text>
</comment>
<keyword evidence="2" id="KW-1003">Cell membrane</keyword>
<sequence>MNINQKLAFDSLKKNKNDSKALIILSVIIFTLLISISICLPTYFDADNQQNLKDNGKWIYYAVSVDFQGLRYLKDNNEEVVATADLGVANYDTGYLVTGVESNFDKLVNTENIIEGDFPQEGEIALSKILLNKLGYQGNIGETVRIDYQDNENNQQTVIARLSGVIIDTTIYDSTYLNSFMETATDVIKVGDVVLPFEDAGYNYNCYVYDQKLDNASKNDMFYDVFNEKSDFQSYQIIYNNGYQSSFSLQFNQSVNFLMIISIAILIGVTIMVGVTLSSVSRKTKEFVLLRAIGQTKRQLSKMLIYQVIVVCLVGIVIGIIISLLVSEIVLYLIKRFIFSKAGFVVEMKLIVAMLMIGGLMIVVGMFIPSLHASKKAMLGVFDEDKFNIFSYHHKKIYHQNMFNLARREFSRYIKINIILIIILSITFSSINKLIISNDEYQENMAAYNQSLKTSDIRITGFAGTGLTKEQIGQLEPYTNDIYYYKKISVNEGCYYQQDEQTKFFEEVDRNQEKNICSNQIDYYCFDFDNNSKKIVEKIIEGRLPKTSNEVVVFKRAEINNESNNLASMIGKNLTVYEEKEGMDGLNNQVNYTIVGVINELPNNNIIYFQGDFVNIGLIVNESEFKKKVIKNDMTDQYNEDSYNQIYLTTTNQISLLAKINQFNINNEMNINVFSDYYANQNTYLKNELYQTAIFSLACLGLSMFLFAFISKYRIINNAQTIGILKSLGTTKFQIYRLHLYHALMLCLGALIISVWSLVYNYNLNGFDQYLCISFLLIDLIIIVIVSTIYCGSLRGILKKDTIKLIKIKE</sequence>
<name>A0A9D1XNB2_9FIRM</name>
<feature type="transmembrane region" description="Helical" evidence="7">
    <location>
        <begin position="21"/>
        <end position="44"/>
    </location>
</feature>
<dbReference type="EMBL" id="DXET01000255">
    <property type="protein sequence ID" value="HIX82592.1"/>
    <property type="molecule type" value="Genomic_DNA"/>
</dbReference>
<evidence type="ECO:0000313" key="10">
    <source>
        <dbReference type="Proteomes" id="UP000886724"/>
    </source>
</evidence>
<keyword evidence="4 7" id="KW-1133">Transmembrane helix</keyword>
<feature type="transmembrane region" description="Helical" evidence="7">
    <location>
        <begin position="416"/>
        <end position="436"/>
    </location>
</feature>
<evidence type="ECO:0000256" key="1">
    <source>
        <dbReference type="ARBA" id="ARBA00004651"/>
    </source>
</evidence>
<dbReference type="InterPro" id="IPR003838">
    <property type="entry name" value="ABC3_permease_C"/>
</dbReference>
<keyword evidence="5 7" id="KW-0472">Membrane</keyword>
<feature type="domain" description="ABC3 transporter permease C-terminal" evidence="8">
    <location>
        <begin position="259"/>
        <end position="376"/>
    </location>
</feature>
<dbReference type="PANTHER" id="PTHR30572">
    <property type="entry name" value="MEMBRANE COMPONENT OF TRANSPORTER-RELATED"/>
    <property type="match status" value="1"/>
</dbReference>
<evidence type="ECO:0000256" key="2">
    <source>
        <dbReference type="ARBA" id="ARBA00022475"/>
    </source>
</evidence>
<dbReference type="Proteomes" id="UP000886724">
    <property type="component" value="Unassembled WGS sequence"/>
</dbReference>
<reference evidence="9" key="1">
    <citation type="journal article" date="2021" name="PeerJ">
        <title>Extensive microbial diversity within the chicken gut microbiome revealed by metagenomics and culture.</title>
        <authorList>
            <person name="Gilroy R."/>
            <person name="Ravi A."/>
            <person name="Getino M."/>
            <person name="Pursley I."/>
            <person name="Horton D.L."/>
            <person name="Alikhan N.F."/>
            <person name="Baker D."/>
            <person name="Gharbi K."/>
            <person name="Hall N."/>
            <person name="Watson M."/>
            <person name="Adriaenssens E.M."/>
            <person name="Foster-Nyarko E."/>
            <person name="Jarju S."/>
            <person name="Secka A."/>
            <person name="Antonio M."/>
            <person name="Oren A."/>
            <person name="Chaudhuri R.R."/>
            <person name="La Ragione R."/>
            <person name="Hildebrand F."/>
            <person name="Pallen M.J."/>
        </authorList>
    </citation>
    <scope>NUCLEOTIDE SEQUENCE</scope>
    <source>
        <strain evidence="9">ChiGjej1B1-14440</strain>
    </source>
</reference>
<evidence type="ECO:0000256" key="7">
    <source>
        <dbReference type="SAM" id="Phobius"/>
    </source>
</evidence>
<evidence type="ECO:0000256" key="5">
    <source>
        <dbReference type="ARBA" id="ARBA00023136"/>
    </source>
</evidence>
<evidence type="ECO:0000256" key="4">
    <source>
        <dbReference type="ARBA" id="ARBA00022989"/>
    </source>
</evidence>
<accession>A0A9D1XNB2</accession>
<feature type="transmembrane region" description="Helical" evidence="7">
    <location>
        <begin position="689"/>
        <end position="710"/>
    </location>
</feature>
<keyword evidence="3 7" id="KW-0812">Transmembrane</keyword>
<dbReference type="Pfam" id="PF02687">
    <property type="entry name" value="FtsX"/>
    <property type="match status" value="1"/>
</dbReference>
<feature type="transmembrane region" description="Helical" evidence="7">
    <location>
        <begin position="773"/>
        <end position="798"/>
    </location>
</feature>